<keyword evidence="2" id="KW-1185">Reference proteome</keyword>
<dbReference type="OrthoDB" id="5244255at2"/>
<dbReference type="Proteomes" id="UP000198981">
    <property type="component" value="Unassembled WGS sequence"/>
</dbReference>
<dbReference type="STRING" id="1960309.SAMN03159343_1344"/>
<sequence>MSAPVATSLPSNKAVLDLLQGLLGRDVTLGPGAPVTPSASRPAAMATYVDPTYGLNAIILIDLPLSAWCAGALALLPKGGCEDSVEEGELTGMQVEVLHEVVNVAASLFNAGGVLHSKLDKLYAPGEAFPADLAGLTASTNRVDLDVTVGGYGSGSLSIILA</sequence>
<dbReference type="EMBL" id="FMUH01000002">
    <property type="protein sequence ID" value="SCX44045.1"/>
    <property type="molecule type" value="Genomic_DNA"/>
</dbReference>
<proteinExistence type="predicted"/>
<organism evidence="1 2">
    <name type="scientific">Klenkia marina</name>
    <dbReference type="NCBI Taxonomy" id="1960309"/>
    <lineage>
        <taxon>Bacteria</taxon>
        <taxon>Bacillati</taxon>
        <taxon>Actinomycetota</taxon>
        <taxon>Actinomycetes</taxon>
        <taxon>Geodermatophilales</taxon>
        <taxon>Geodermatophilaceae</taxon>
        <taxon>Klenkia</taxon>
    </lineage>
</organism>
<reference evidence="2" key="1">
    <citation type="submission" date="2016-10" db="EMBL/GenBank/DDBJ databases">
        <authorList>
            <person name="Varghese N."/>
            <person name="Submissions S."/>
        </authorList>
    </citation>
    <scope>NUCLEOTIDE SEQUENCE [LARGE SCALE GENOMIC DNA]</scope>
    <source>
        <strain evidence="2">DSM 45722</strain>
    </source>
</reference>
<evidence type="ECO:0008006" key="3">
    <source>
        <dbReference type="Google" id="ProtNLM"/>
    </source>
</evidence>
<gene>
    <name evidence="1" type="ORF">SAMN03159343_1344</name>
</gene>
<accession>A0A1G4XSF0</accession>
<protein>
    <recommendedName>
        <fullName evidence="3">Chemotaxis phosphatase CheX</fullName>
    </recommendedName>
</protein>
<name>A0A1G4XSF0_9ACTN</name>
<dbReference type="AlphaFoldDB" id="A0A1G4XSF0"/>
<evidence type="ECO:0000313" key="1">
    <source>
        <dbReference type="EMBL" id="SCX44045.1"/>
    </source>
</evidence>
<dbReference type="RefSeq" id="WP_092801412.1">
    <property type="nucleotide sequence ID" value="NZ_FMUH01000002.1"/>
</dbReference>
<evidence type="ECO:0000313" key="2">
    <source>
        <dbReference type="Proteomes" id="UP000198981"/>
    </source>
</evidence>